<reference evidence="2" key="1">
    <citation type="submission" date="2024-04" db="EMBL/GenBank/DDBJ databases">
        <authorList>
            <person name="Shaw F."/>
            <person name="Minotto A."/>
        </authorList>
    </citation>
    <scope>NUCLEOTIDE SEQUENCE [LARGE SCALE GENOMIC DNA]</scope>
</reference>
<organism evidence="1 2">
    <name type="scientific">Somion occarium</name>
    <dbReference type="NCBI Taxonomy" id="3059160"/>
    <lineage>
        <taxon>Eukaryota</taxon>
        <taxon>Fungi</taxon>
        <taxon>Dikarya</taxon>
        <taxon>Basidiomycota</taxon>
        <taxon>Agaricomycotina</taxon>
        <taxon>Agaricomycetes</taxon>
        <taxon>Polyporales</taxon>
        <taxon>Cerrenaceae</taxon>
        <taxon>Somion</taxon>
    </lineage>
</organism>
<sequence>MDHQTSFNIPQEVVDYVVDFLHDDKLSLFHCALLSSAWLESSRYHLFRIIRIRIHSSHNIEQLLTSFTLFFNRNPLISRLVHKLLIARGEWKFDLIDEASVLADLTYPKIELYLIAALLRSLPRISAFSMDGIGLLWNSHISETMDSRRPSFQLQELNLRRIFLPIPPQIDPDWPFSHFLSWFSSLKLLSLRGGMPSGSHIDGGTVASSVSSDALHKVRATRVEVLMTDHNLLRLLYATIVPSNLTSCLLTVNEVADAIDVQSVLNGTAAQISTLELSFVEFVPIGLILRNGFEDCVTINLDLCRSLETLHLGLTLFEDHDLWNAFVWASIFTTVSTLRSSTLRLVINIFLHRDISKPLAVLQRLDWLRLATALRGVNATSATICLSDRSGESAWHASLDESAAFIEQMLPERRENGVLCVQHATIPSAPVERWYL</sequence>
<keyword evidence="2" id="KW-1185">Reference proteome</keyword>
<gene>
    <name evidence="1" type="ORF">GFSPODELE1_LOCUS7804</name>
</gene>
<evidence type="ECO:0000313" key="1">
    <source>
        <dbReference type="EMBL" id="CAL1710395.1"/>
    </source>
</evidence>
<accession>A0ABP1DRJ3</accession>
<name>A0ABP1DRJ3_9APHY</name>
<evidence type="ECO:0008006" key="3">
    <source>
        <dbReference type="Google" id="ProtNLM"/>
    </source>
</evidence>
<evidence type="ECO:0000313" key="2">
    <source>
        <dbReference type="Proteomes" id="UP001497453"/>
    </source>
</evidence>
<protein>
    <recommendedName>
        <fullName evidence="3">F-box domain-containing protein</fullName>
    </recommendedName>
</protein>
<dbReference type="EMBL" id="OZ037949">
    <property type="protein sequence ID" value="CAL1710395.1"/>
    <property type="molecule type" value="Genomic_DNA"/>
</dbReference>
<dbReference type="Proteomes" id="UP001497453">
    <property type="component" value="Chromosome 6"/>
</dbReference>
<proteinExistence type="predicted"/>